<gene>
    <name evidence="3" type="ORF">A2442_01325</name>
</gene>
<feature type="transmembrane region" description="Helical" evidence="1">
    <location>
        <begin position="52"/>
        <end position="71"/>
    </location>
</feature>
<dbReference type="Pfam" id="PF11141">
    <property type="entry name" value="DUF2914"/>
    <property type="match status" value="1"/>
</dbReference>
<dbReference type="EMBL" id="MFAE01000014">
    <property type="protein sequence ID" value="OGD66747.1"/>
    <property type="molecule type" value="Genomic_DNA"/>
</dbReference>
<feature type="transmembrane region" description="Helical" evidence="1">
    <location>
        <begin position="138"/>
        <end position="158"/>
    </location>
</feature>
<organism evidence="3 4">
    <name type="scientific">Candidatus Campbellbacteria bacterium RIFOXYC2_FULL_35_25</name>
    <dbReference type="NCBI Taxonomy" id="1797582"/>
    <lineage>
        <taxon>Bacteria</taxon>
        <taxon>Candidatus Campbelliibacteriota</taxon>
    </lineage>
</organism>
<feature type="transmembrane region" description="Helical" evidence="1">
    <location>
        <begin position="83"/>
        <end position="102"/>
    </location>
</feature>
<comment type="caution">
    <text evidence="3">The sequence shown here is derived from an EMBL/GenBank/DDBJ whole genome shotgun (WGS) entry which is preliminary data.</text>
</comment>
<keyword evidence="1" id="KW-0472">Membrane</keyword>
<protein>
    <recommendedName>
        <fullName evidence="2">DUF2914 domain-containing protein</fullName>
    </recommendedName>
</protein>
<feature type="transmembrane region" description="Helical" evidence="1">
    <location>
        <begin position="197"/>
        <end position="216"/>
    </location>
</feature>
<reference evidence="3 4" key="1">
    <citation type="journal article" date="2016" name="Nat. Commun.">
        <title>Thousands of microbial genomes shed light on interconnected biogeochemical processes in an aquifer system.</title>
        <authorList>
            <person name="Anantharaman K."/>
            <person name="Brown C.T."/>
            <person name="Hug L.A."/>
            <person name="Sharon I."/>
            <person name="Castelle C.J."/>
            <person name="Probst A.J."/>
            <person name="Thomas B.C."/>
            <person name="Singh A."/>
            <person name="Wilkins M.J."/>
            <person name="Karaoz U."/>
            <person name="Brodie E.L."/>
            <person name="Williams K.H."/>
            <person name="Hubbard S.S."/>
            <person name="Banfield J.F."/>
        </authorList>
    </citation>
    <scope>NUCLEOTIDE SEQUENCE [LARGE SCALE GENOMIC DNA]</scope>
</reference>
<keyword evidence="1" id="KW-1133">Transmembrane helix</keyword>
<feature type="transmembrane region" description="Helical" evidence="1">
    <location>
        <begin position="29"/>
        <end position="46"/>
    </location>
</feature>
<evidence type="ECO:0000259" key="2">
    <source>
        <dbReference type="Pfam" id="PF11141"/>
    </source>
</evidence>
<keyword evidence="1" id="KW-0812">Transmembrane</keyword>
<proteinExistence type="predicted"/>
<dbReference type="Proteomes" id="UP000179003">
    <property type="component" value="Unassembled WGS sequence"/>
</dbReference>
<evidence type="ECO:0000256" key="1">
    <source>
        <dbReference type="SAM" id="Phobius"/>
    </source>
</evidence>
<evidence type="ECO:0000313" key="3">
    <source>
        <dbReference type="EMBL" id="OGD66747.1"/>
    </source>
</evidence>
<accession>A0A1F5EH46</accession>
<dbReference type="STRING" id="1797582.A2442_01325"/>
<dbReference type="AlphaFoldDB" id="A0A1F5EH46"/>
<feature type="domain" description="DUF2914" evidence="2">
    <location>
        <begin position="279"/>
        <end position="344"/>
    </location>
</feature>
<dbReference type="InterPro" id="IPR022606">
    <property type="entry name" value="DUF2914"/>
</dbReference>
<feature type="transmembrane region" description="Helical" evidence="1">
    <location>
        <begin position="164"/>
        <end position="185"/>
    </location>
</feature>
<feature type="transmembrane region" description="Helical" evidence="1">
    <location>
        <begin position="108"/>
        <end position="126"/>
    </location>
</feature>
<name>A0A1F5EH46_9BACT</name>
<sequence>MKNYLINKKERLKGHFSTSKNWVEKNDKYLSPAFFIAGFILDNLTLTRIDMFFDNAILFGYLSLVAFSIIMMRAVKREGIVKYLPFVLQFAFGGLFSGYVIFYTKSASLASSWIFLFLLYGLFLGNERLRHYYKKSDFQIIIFFVAIFSFMIFFIPVLLKEMGWQIFILSGLVSLLVIYLFIFFTLKFSEVRGKRDFRNILVVYIIFNILYFTNIIPPVPLSLKNLELYHSVEKSFSGNYIVQKEVGAWSLFNKFTKTQNSSIYVYSSVFAPTDLNIDVVNVWRKYDEKKGEWVTRERITYSIKGGRSEGYRGYSFISNVETGKWKVSIETERGQTLGVIKFKVIEGKPELETEEIR</sequence>
<evidence type="ECO:0000313" key="4">
    <source>
        <dbReference type="Proteomes" id="UP000179003"/>
    </source>
</evidence>